<organism evidence="1 2">
    <name type="scientific">Phycisphaera mikurensis (strain NBRC 102666 / KCTC 22515 / FYK2301M01)</name>
    <dbReference type="NCBI Taxonomy" id="1142394"/>
    <lineage>
        <taxon>Bacteria</taxon>
        <taxon>Pseudomonadati</taxon>
        <taxon>Planctomycetota</taxon>
        <taxon>Phycisphaerae</taxon>
        <taxon>Phycisphaerales</taxon>
        <taxon>Phycisphaeraceae</taxon>
        <taxon>Phycisphaera</taxon>
    </lineage>
</organism>
<evidence type="ECO:0000313" key="1">
    <source>
        <dbReference type="EMBL" id="BAM05056.1"/>
    </source>
</evidence>
<dbReference type="EMBL" id="AP012338">
    <property type="protein sequence ID" value="BAM05056.1"/>
    <property type="molecule type" value="Genomic_DNA"/>
</dbReference>
<protein>
    <recommendedName>
        <fullName evidence="3">DUF4340 domain-containing protein</fullName>
    </recommendedName>
</protein>
<gene>
    <name evidence="1" type="ordered locus">PSMK_28970</name>
</gene>
<accession>I0IIG8</accession>
<proteinExistence type="predicted"/>
<keyword evidence="2" id="KW-1185">Reference proteome</keyword>
<evidence type="ECO:0008006" key="3">
    <source>
        <dbReference type="Google" id="ProtNLM"/>
    </source>
</evidence>
<dbReference type="Proteomes" id="UP000007881">
    <property type="component" value="Chromosome"/>
</dbReference>
<dbReference type="HOGENOM" id="CLU_568426_0_0_0"/>
<dbReference type="KEGG" id="phm:PSMK_28970"/>
<reference evidence="1 2" key="1">
    <citation type="submission" date="2012-02" db="EMBL/GenBank/DDBJ databases">
        <title>Complete genome sequence of Phycisphaera mikurensis NBRC 102666.</title>
        <authorList>
            <person name="Ankai A."/>
            <person name="Hosoyama A."/>
            <person name="Terui Y."/>
            <person name="Sekine M."/>
            <person name="Fukai R."/>
            <person name="Kato Y."/>
            <person name="Nakamura S."/>
            <person name="Yamada-Narita S."/>
            <person name="Kawakoshi A."/>
            <person name="Fukunaga Y."/>
            <person name="Yamazaki S."/>
            <person name="Fujita N."/>
        </authorList>
    </citation>
    <scope>NUCLEOTIDE SEQUENCE [LARGE SCALE GENOMIC DNA]</scope>
    <source>
        <strain evidence="2">NBRC 102666 / KCTC 22515 / FYK2301M01</strain>
    </source>
</reference>
<sequence length="480" mass="50902">MNLRTPALLLVTLATFGVLWLASRGGGSVPGAGAPAGQPLFGSSPLAVRVERGAEATVFRREGGYWSQVSPVWFPLSEAAGREITRTLAGAVTQQIYAPGEGPTPREASLDPPRAVVEVVDDSGVTRVALGESMPGGRSFAQVEESEDARLRGRLITLPDGLHTFVYARRDAGWFDPRVPLPPLGAVVEMALRGEGERASVTLLRDRDRWRLADDGAPVRPGVIETMRELTDGLYARELLEGGAATARPAVFGLSQPAAAWDLIEEGGRRTTLLLGRTAGVGDDSVFARLERREGSATLRSPILRLPPTVSALAGGRATIADDRVFTAEAAEVTSLRLEPPAGGPSPVLFERDAEGRFVAVGGAAADTQPTAVLEALLSLRGERRLRPPERLYHDGTSEAAIASPGDADDLPRGYAGAVTLAHGVSGRSATLLVRRWGNWVIRVPDDAERAEYVLDEASEAVLERVIAPLLRGAAEPPGR</sequence>
<dbReference type="AlphaFoldDB" id="I0IIG8"/>
<dbReference type="RefSeq" id="WP_014438264.1">
    <property type="nucleotide sequence ID" value="NC_017080.1"/>
</dbReference>
<name>I0IIG8_PHYMF</name>
<evidence type="ECO:0000313" key="2">
    <source>
        <dbReference type="Proteomes" id="UP000007881"/>
    </source>
</evidence>